<dbReference type="Proteomes" id="UP000708208">
    <property type="component" value="Unassembled WGS sequence"/>
</dbReference>
<comment type="caution">
    <text evidence="2">The sequence shown here is derived from an EMBL/GenBank/DDBJ whole genome shotgun (WGS) entry which is preliminary data.</text>
</comment>
<evidence type="ECO:0000256" key="1">
    <source>
        <dbReference type="SAM" id="MobiDB-lite"/>
    </source>
</evidence>
<evidence type="ECO:0000313" key="2">
    <source>
        <dbReference type="EMBL" id="CAG7829866.1"/>
    </source>
</evidence>
<feature type="region of interest" description="Disordered" evidence="1">
    <location>
        <begin position="1"/>
        <end position="64"/>
    </location>
</feature>
<dbReference type="AlphaFoldDB" id="A0A8J2LX02"/>
<protein>
    <submittedName>
        <fullName evidence="2">Uncharacterized protein</fullName>
    </submittedName>
</protein>
<gene>
    <name evidence="2" type="ORF">AFUS01_LOCUS39707</name>
</gene>
<reference evidence="2" key="1">
    <citation type="submission" date="2021-06" db="EMBL/GenBank/DDBJ databases">
        <authorList>
            <person name="Hodson N. C."/>
            <person name="Mongue J. A."/>
            <person name="Jaron S. K."/>
        </authorList>
    </citation>
    <scope>NUCLEOTIDE SEQUENCE</scope>
</reference>
<keyword evidence="3" id="KW-1185">Reference proteome</keyword>
<feature type="compositionally biased region" description="Acidic residues" evidence="1">
    <location>
        <begin position="53"/>
        <end position="64"/>
    </location>
</feature>
<accession>A0A8J2LX02</accession>
<organism evidence="2 3">
    <name type="scientific">Allacma fusca</name>
    <dbReference type="NCBI Taxonomy" id="39272"/>
    <lineage>
        <taxon>Eukaryota</taxon>
        <taxon>Metazoa</taxon>
        <taxon>Ecdysozoa</taxon>
        <taxon>Arthropoda</taxon>
        <taxon>Hexapoda</taxon>
        <taxon>Collembola</taxon>
        <taxon>Symphypleona</taxon>
        <taxon>Sminthuridae</taxon>
        <taxon>Allacma</taxon>
    </lineage>
</organism>
<dbReference type="EMBL" id="CAJVCH010553259">
    <property type="protein sequence ID" value="CAG7829866.1"/>
    <property type="molecule type" value="Genomic_DNA"/>
</dbReference>
<dbReference type="OrthoDB" id="2438421at2759"/>
<name>A0A8J2LX02_9HEXA</name>
<proteinExistence type="predicted"/>
<sequence length="275" mass="31398">MTDSGANMVKAFKSPNPKSNMFAISTEDSDSSNDEDLNVEDETEDITFYCNSDSDEESDDDSSEIDIESSLAFTDQFNATLDGFLKKAETRRNYWVDALRRLVEDIVFDSVRHLLDHAHKMANKGERSIVSKLKLLNSVEEKYFANLKIEIVTNPIYLLVAALDPRIKLNTFKLKDMLETGGLSLPTYVEAYVTPFWRLEILVELKLIHSARKLKIVRISWMLLTMKQCFRHSANVLATEVNAVIVTLFWANRCSKEVNLEKLAKLIVYKLEAVT</sequence>
<feature type="compositionally biased region" description="Acidic residues" evidence="1">
    <location>
        <begin position="27"/>
        <end position="45"/>
    </location>
</feature>
<evidence type="ECO:0000313" key="3">
    <source>
        <dbReference type="Proteomes" id="UP000708208"/>
    </source>
</evidence>